<evidence type="ECO:0000256" key="3">
    <source>
        <dbReference type="ARBA" id="ARBA00022989"/>
    </source>
</evidence>
<keyword evidence="4 6" id="KW-0472">Membrane</keyword>
<feature type="domain" description="NADH:quinone oxidoreductase/Mrp antiporter transmembrane" evidence="7">
    <location>
        <begin position="130"/>
        <end position="200"/>
    </location>
</feature>
<feature type="transmembrane region" description="Helical" evidence="6">
    <location>
        <begin position="306"/>
        <end position="328"/>
    </location>
</feature>
<dbReference type="Pfam" id="PF00662">
    <property type="entry name" value="Proton_antipo_N"/>
    <property type="match status" value="1"/>
</dbReference>
<dbReference type="GO" id="GO:0003954">
    <property type="term" value="F:NADH dehydrogenase activity"/>
    <property type="evidence" value="ECO:0007669"/>
    <property type="project" value="TreeGrafter"/>
</dbReference>
<name>A0A0F9E6B6_9ZZZZ</name>
<feature type="transmembrane region" description="Helical" evidence="6">
    <location>
        <begin position="54"/>
        <end position="80"/>
    </location>
</feature>
<dbReference type="AlphaFoldDB" id="A0A0F9E6B6"/>
<dbReference type="InterPro" id="IPR001516">
    <property type="entry name" value="Proton_antipo_N"/>
</dbReference>
<evidence type="ECO:0000313" key="9">
    <source>
        <dbReference type="EMBL" id="KKL61756.1"/>
    </source>
</evidence>
<dbReference type="PANTHER" id="PTHR42829">
    <property type="entry name" value="NADH-UBIQUINONE OXIDOREDUCTASE CHAIN 5"/>
    <property type="match status" value="1"/>
</dbReference>
<dbReference type="Pfam" id="PF00361">
    <property type="entry name" value="Proton_antipo_M"/>
    <property type="match status" value="2"/>
</dbReference>
<evidence type="ECO:0000256" key="4">
    <source>
        <dbReference type="ARBA" id="ARBA00023136"/>
    </source>
</evidence>
<comment type="subcellular location">
    <subcellularLocation>
        <location evidence="1">Membrane</location>
        <topology evidence="1">Multi-pass membrane protein</topology>
    </subcellularLocation>
</comment>
<evidence type="ECO:0000256" key="5">
    <source>
        <dbReference type="SAM" id="MobiDB-lite"/>
    </source>
</evidence>
<evidence type="ECO:0000259" key="7">
    <source>
        <dbReference type="Pfam" id="PF00361"/>
    </source>
</evidence>
<accession>A0A0F9E6B6</accession>
<feature type="domain" description="NADH:quinone oxidoreductase/Mrp antiporter transmembrane" evidence="7">
    <location>
        <begin position="256"/>
        <end position="475"/>
    </location>
</feature>
<evidence type="ECO:0000256" key="2">
    <source>
        <dbReference type="ARBA" id="ARBA00022692"/>
    </source>
</evidence>
<dbReference type="EMBL" id="LAZR01028718">
    <property type="protein sequence ID" value="KKL61756.1"/>
    <property type="molecule type" value="Genomic_DNA"/>
</dbReference>
<feature type="transmembrane region" description="Helical" evidence="6">
    <location>
        <begin position="176"/>
        <end position="194"/>
    </location>
</feature>
<protein>
    <recommendedName>
        <fullName evidence="10">NADH:quinone oxidoreductase/Mrp antiporter membrane subunit domain-containing protein</fullName>
    </recommendedName>
</protein>
<dbReference type="GO" id="GO:0042773">
    <property type="term" value="P:ATP synthesis coupled electron transport"/>
    <property type="evidence" value="ECO:0007669"/>
    <property type="project" value="InterPro"/>
</dbReference>
<feature type="transmembrane region" description="Helical" evidence="6">
    <location>
        <begin position="523"/>
        <end position="543"/>
    </location>
</feature>
<keyword evidence="2 6" id="KW-0812">Transmembrane</keyword>
<gene>
    <name evidence="9" type="ORF">LCGC14_2192130</name>
</gene>
<sequence>MQDAHVVEHDHTTEADSAGHHDAAKHAAEDEQVVEPVSGDWYSVGEFGSLKLTIGYYIDGLTVAMFFMVTLISSCIHIYAFGYMHEELEDVTDPLVTLSDGRNLRRRGRYYRFFQYLSLFCFSMLGLVIAGNMAMVFIFWELVGICSYFLIGFYIERQSASNAANKAFIVNRVGDFGLIIGLMALWTGLGTFSFDDEIDKADGHVTQQGIFSQVRPAENDHQLVVPRGMVEYAIRPEIEQIVLTTEDTALAQQKIEQLVDEEQQQGRGYWLLVVAGVGIFCGCVGKSAQFPLHVWLPDAMEGPTPVSALVHSATMVAAGVYLVGRFYPVFTPEVLLVIAYAGCITLFMAATIAITATDIKRVLAYSTISQLGYMMLALGLGGWLAGLFHLFTHAFFKSLLFMCSGSVIHACHTNEMPQMGGLLKKMPYTAWTMLVGCLAIAGAGIPPLLGFGGGGLSGYYSKDYIIAQAMSFKQVNPGHAWLFYAAVIGAAITACYMFRMWYMTFVGKPRDEHVHAHAHESPKVMYVPLIILATMAVIAGWNLL</sequence>
<dbReference type="PANTHER" id="PTHR42829:SF2">
    <property type="entry name" value="NADH-UBIQUINONE OXIDOREDUCTASE CHAIN 5"/>
    <property type="match status" value="1"/>
</dbReference>
<comment type="caution">
    <text evidence="9">The sequence shown here is derived from an EMBL/GenBank/DDBJ whole genome shotgun (WGS) entry which is preliminary data.</text>
</comment>
<feature type="transmembrane region" description="Helical" evidence="6">
    <location>
        <begin position="137"/>
        <end position="155"/>
    </location>
</feature>
<feature type="transmembrane region" description="Helical" evidence="6">
    <location>
        <begin position="334"/>
        <end position="355"/>
    </location>
</feature>
<dbReference type="InterPro" id="IPR001750">
    <property type="entry name" value="ND/Mrp_TM"/>
</dbReference>
<feature type="transmembrane region" description="Helical" evidence="6">
    <location>
        <begin position="113"/>
        <end position="131"/>
    </location>
</feature>
<dbReference type="GO" id="GO:0016020">
    <property type="term" value="C:membrane"/>
    <property type="evidence" value="ECO:0007669"/>
    <property type="project" value="UniProtKB-SubCell"/>
</dbReference>
<evidence type="ECO:0000259" key="8">
    <source>
        <dbReference type="Pfam" id="PF00662"/>
    </source>
</evidence>
<keyword evidence="3 6" id="KW-1133">Transmembrane helix</keyword>
<reference evidence="9" key="1">
    <citation type="journal article" date="2015" name="Nature">
        <title>Complex archaea that bridge the gap between prokaryotes and eukaryotes.</title>
        <authorList>
            <person name="Spang A."/>
            <person name="Saw J.H."/>
            <person name="Jorgensen S.L."/>
            <person name="Zaremba-Niedzwiedzka K."/>
            <person name="Martijn J."/>
            <person name="Lind A.E."/>
            <person name="van Eijk R."/>
            <person name="Schleper C."/>
            <person name="Guy L."/>
            <person name="Ettema T.J."/>
        </authorList>
    </citation>
    <scope>NUCLEOTIDE SEQUENCE</scope>
</reference>
<feature type="region of interest" description="Disordered" evidence="5">
    <location>
        <begin position="1"/>
        <end position="25"/>
    </location>
</feature>
<evidence type="ECO:0000256" key="1">
    <source>
        <dbReference type="ARBA" id="ARBA00004141"/>
    </source>
</evidence>
<dbReference type="InterPro" id="IPR003945">
    <property type="entry name" value="NU5C-like"/>
</dbReference>
<proteinExistence type="predicted"/>
<evidence type="ECO:0008006" key="10">
    <source>
        <dbReference type="Google" id="ProtNLM"/>
    </source>
</evidence>
<dbReference type="GO" id="GO:0015990">
    <property type="term" value="P:electron transport coupled proton transport"/>
    <property type="evidence" value="ECO:0007669"/>
    <property type="project" value="TreeGrafter"/>
</dbReference>
<feature type="transmembrane region" description="Helical" evidence="6">
    <location>
        <begin position="362"/>
        <end position="384"/>
    </location>
</feature>
<dbReference type="GO" id="GO:0008137">
    <property type="term" value="F:NADH dehydrogenase (ubiquinone) activity"/>
    <property type="evidence" value="ECO:0007669"/>
    <property type="project" value="InterPro"/>
</dbReference>
<feature type="domain" description="NADH-Ubiquinone oxidoreductase (complex I) chain 5 N-terminal" evidence="8">
    <location>
        <begin position="47"/>
        <end position="87"/>
    </location>
</feature>
<feature type="transmembrane region" description="Helical" evidence="6">
    <location>
        <begin position="428"/>
        <end position="449"/>
    </location>
</feature>
<evidence type="ECO:0000256" key="6">
    <source>
        <dbReference type="SAM" id="Phobius"/>
    </source>
</evidence>
<feature type="non-terminal residue" evidence="9">
    <location>
        <position position="544"/>
    </location>
</feature>
<organism evidence="9">
    <name type="scientific">marine sediment metagenome</name>
    <dbReference type="NCBI Taxonomy" id="412755"/>
    <lineage>
        <taxon>unclassified sequences</taxon>
        <taxon>metagenomes</taxon>
        <taxon>ecological metagenomes</taxon>
    </lineage>
</organism>
<feature type="transmembrane region" description="Helical" evidence="6">
    <location>
        <begin position="481"/>
        <end position="502"/>
    </location>
</feature>